<keyword evidence="2" id="KW-1185">Reference proteome</keyword>
<sequence length="975" mass="106681">MFGHDMSWASFNVLEVMASPKYHQKRVGYLGAIQTFGPDTEVLMLATNLLKKDLTAASTTTIALPIVTLPHVITPSLALSVLPDILPRLTHTSPAIRKKTIVTLYRLALVYPETLRAAWPKIKERLMDRSEDASVTAAIVNVICELGWRRPHDFLALAPRLFELLVDSGNNWLAIKLIKLFATLTPLEPRLVRKLLPPLTEIIQTTPAMSLLYECINGIIQGGILGSGDDTTGKEEIASLCVNKLRSMIMVDGDPNLKYVALLAFNKIVDTHPWLVAQQEDVILECIDSADISIRIKALDLVQGMVSNDNLVSIVSRLMKQLKLSSTIDRKRGFNTTGSSPGDSSDDDLDGTTNLPQKATDQMPPLPDDYRVDVINRILNMCSQNNYTHLNDFEWYIDILTQLVRIAPTSKNANDTGNSPPAGRTDSGDISEKIGNELRNVAVKVQAVRGNCLQAAEIILTQLKNDMPPGHSLISGVLGPVTWVVGEYAAELEAPEDTLGLLLQLVPRVSAPEPLAAGLQATMKVFSRSAGDQLTRWSAEHKSKILLLMARIVHTFEAFTLHPSLEVQERAVEFTELLKLTVEAASAQETSTELVHQDNPLLLTQAIPSLFVGWELKSVATGAQKNVPLPAGLDLNEAINLNLNFLLASAEYMVIPGDEDDEFDTYYYQRPPATSIASEPAIARLADERQTSSGSYQQPTEESYLDADIVARRKLERLEKNRDDPFYIREPGSIRSSSTPIHNILQNSNGPDLDVDSIPIMELDLDKLSVGVSHAPTKLSKASRTKPRQRIVIAADENLASSGQSTPKNDSENDSGSLASKSTRTRRLKQSVLGVDSTNIGTLALEGGADNGTYDHEAQQREEAEMARAMKEVERLRLEMQRANERVQVAHGVDAAGTIVTKKKKTAGKTKKKEATTTSQGAVAEGTTEGAKVSKGKKKTAKTTTIDEGMVGVQAEAQPSVVKRKKKARPPVQIE</sequence>
<reference evidence="1" key="1">
    <citation type="submission" date="2022-11" db="EMBL/GenBank/DDBJ databases">
        <title>Genome Sequence of Nemania bipapillata.</title>
        <authorList>
            <person name="Buettner E."/>
        </authorList>
    </citation>
    <scope>NUCLEOTIDE SEQUENCE</scope>
    <source>
        <strain evidence="1">CP14</strain>
    </source>
</reference>
<accession>A0ACC2IZC2</accession>
<evidence type="ECO:0000313" key="1">
    <source>
        <dbReference type="EMBL" id="KAJ8120561.1"/>
    </source>
</evidence>
<name>A0ACC2IZC2_9PEZI</name>
<proteinExistence type="predicted"/>
<protein>
    <submittedName>
        <fullName evidence="1">Uncharacterized protein</fullName>
    </submittedName>
</protein>
<comment type="caution">
    <text evidence="1">The sequence shown here is derived from an EMBL/GenBank/DDBJ whole genome shotgun (WGS) entry which is preliminary data.</text>
</comment>
<organism evidence="1 2">
    <name type="scientific">Nemania bipapillata</name>
    <dbReference type="NCBI Taxonomy" id="110536"/>
    <lineage>
        <taxon>Eukaryota</taxon>
        <taxon>Fungi</taxon>
        <taxon>Dikarya</taxon>
        <taxon>Ascomycota</taxon>
        <taxon>Pezizomycotina</taxon>
        <taxon>Sordariomycetes</taxon>
        <taxon>Xylariomycetidae</taxon>
        <taxon>Xylariales</taxon>
        <taxon>Xylariaceae</taxon>
        <taxon>Nemania</taxon>
    </lineage>
</organism>
<evidence type="ECO:0000313" key="2">
    <source>
        <dbReference type="Proteomes" id="UP001153334"/>
    </source>
</evidence>
<dbReference type="EMBL" id="JAPESX010000594">
    <property type="protein sequence ID" value="KAJ8120561.1"/>
    <property type="molecule type" value="Genomic_DNA"/>
</dbReference>
<dbReference type="Proteomes" id="UP001153334">
    <property type="component" value="Unassembled WGS sequence"/>
</dbReference>
<gene>
    <name evidence="1" type="ORF">ONZ43_g2758</name>
</gene>